<evidence type="ECO:0000256" key="1">
    <source>
        <dbReference type="ARBA" id="ARBA00005986"/>
    </source>
</evidence>
<protein>
    <recommendedName>
        <fullName evidence="2">EthD domain-containing protein</fullName>
    </recommendedName>
</protein>
<dbReference type="Pfam" id="PF07110">
    <property type="entry name" value="EthD"/>
    <property type="match status" value="1"/>
</dbReference>
<comment type="similarity">
    <text evidence="1">Belongs to the tpcK family.</text>
</comment>
<keyword evidence="4" id="KW-1185">Reference proteome</keyword>
<gene>
    <name evidence="3" type="ORF">BCR34DRAFT_140116</name>
</gene>
<sequence length="172" mass="19247">MPYTLILFVSRKPNLSLLEFKHHWENVHIPLLKTLVGMDFPLSHTRHYIEREADIGHAWGNEGVRDNAQTNVNDHGQSPGIFGTGFGAGCGFDALAVLTFMDKLHWERFWEKVQREGAQSALRRDEEEWLERKSVGGVFVGDSKSTGRDGGLSGGGSLGAFRVVRELGVEIW</sequence>
<dbReference type="InterPro" id="IPR009799">
    <property type="entry name" value="EthD_dom"/>
</dbReference>
<reference evidence="3 4" key="1">
    <citation type="submission" date="2016-07" db="EMBL/GenBank/DDBJ databases">
        <title>Pervasive Adenine N6-methylation of Active Genes in Fungi.</title>
        <authorList>
            <consortium name="DOE Joint Genome Institute"/>
            <person name="Mondo S.J."/>
            <person name="Dannebaum R.O."/>
            <person name="Kuo R.C."/>
            <person name="Labutti K."/>
            <person name="Haridas S."/>
            <person name="Kuo A."/>
            <person name="Salamov A."/>
            <person name="Ahrendt S.R."/>
            <person name="Lipzen A."/>
            <person name="Sullivan W."/>
            <person name="Andreopoulos W.B."/>
            <person name="Clum A."/>
            <person name="Lindquist E."/>
            <person name="Daum C."/>
            <person name="Ramamoorthy G.K."/>
            <person name="Gryganskyi A."/>
            <person name="Culley D."/>
            <person name="Magnuson J.K."/>
            <person name="James T.Y."/>
            <person name="O'Malley M.A."/>
            <person name="Stajich J.E."/>
            <person name="Spatafora J.W."/>
            <person name="Visel A."/>
            <person name="Grigoriev I.V."/>
        </authorList>
    </citation>
    <scope>NUCLEOTIDE SEQUENCE [LARGE SCALE GENOMIC DNA]</scope>
    <source>
        <strain evidence="3 4">CBS 115471</strain>
    </source>
</reference>
<proteinExistence type="inferred from homology"/>
<dbReference type="GO" id="GO:0016491">
    <property type="term" value="F:oxidoreductase activity"/>
    <property type="evidence" value="ECO:0007669"/>
    <property type="project" value="InterPro"/>
</dbReference>
<comment type="caution">
    <text evidence="3">The sequence shown here is derived from an EMBL/GenBank/DDBJ whole genome shotgun (WGS) entry which is preliminary data.</text>
</comment>
<organism evidence="3 4">
    <name type="scientific">Clohesyomyces aquaticus</name>
    <dbReference type="NCBI Taxonomy" id="1231657"/>
    <lineage>
        <taxon>Eukaryota</taxon>
        <taxon>Fungi</taxon>
        <taxon>Dikarya</taxon>
        <taxon>Ascomycota</taxon>
        <taxon>Pezizomycotina</taxon>
        <taxon>Dothideomycetes</taxon>
        <taxon>Pleosporomycetidae</taxon>
        <taxon>Pleosporales</taxon>
        <taxon>Lindgomycetaceae</taxon>
        <taxon>Clohesyomyces</taxon>
    </lineage>
</organism>
<name>A0A1Y1YMH5_9PLEO</name>
<dbReference type="OrthoDB" id="2519291at2759"/>
<dbReference type="AlphaFoldDB" id="A0A1Y1YMH5"/>
<evidence type="ECO:0000313" key="3">
    <source>
        <dbReference type="EMBL" id="ORX99217.1"/>
    </source>
</evidence>
<accession>A0A1Y1YMH5</accession>
<evidence type="ECO:0000313" key="4">
    <source>
        <dbReference type="Proteomes" id="UP000193144"/>
    </source>
</evidence>
<dbReference type="Proteomes" id="UP000193144">
    <property type="component" value="Unassembled WGS sequence"/>
</dbReference>
<evidence type="ECO:0000259" key="2">
    <source>
        <dbReference type="Pfam" id="PF07110"/>
    </source>
</evidence>
<dbReference type="InterPro" id="IPR011008">
    <property type="entry name" value="Dimeric_a/b-barrel"/>
</dbReference>
<dbReference type="SUPFAM" id="SSF54909">
    <property type="entry name" value="Dimeric alpha+beta barrel"/>
    <property type="match status" value="1"/>
</dbReference>
<feature type="domain" description="EthD" evidence="2">
    <location>
        <begin position="12"/>
        <end position="131"/>
    </location>
</feature>
<dbReference type="EMBL" id="MCFA01000201">
    <property type="protein sequence ID" value="ORX99217.1"/>
    <property type="molecule type" value="Genomic_DNA"/>
</dbReference>
<dbReference type="Gene3D" id="3.30.70.100">
    <property type="match status" value="1"/>
</dbReference>